<accession>A0AAU9IDL1</accession>
<keyword evidence="4" id="KW-1185">Reference proteome</keyword>
<evidence type="ECO:0000313" key="4">
    <source>
        <dbReference type="Proteomes" id="UP001162131"/>
    </source>
</evidence>
<reference evidence="3" key="1">
    <citation type="submission" date="2021-09" db="EMBL/GenBank/DDBJ databases">
        <authorList>
            <consortium name="AG Swart"/>
            <person name="Singh M."/>
            <person name="Singh A."/>
            <person name="Seah K."/>
            <person name="Emmerich C."/>
        </authorList>
    </citation>
    <scope>NUCLEOTIDE SEQUENCE</scope>
    <source>
        <strain evidence="3">ATCC30299</strain>
    </source>
</reference>
<protein>
    <submittedName>
        <fullName evidence="3">Uncharacterized protein</fullName>
    </submittedName>
</protein>
<evidence type="ECO:0000256" key="2">
    <source>
        <dbReference type="SAM" id="SignalP"/>
    </source>
</evidence>
<dbReference type="InterPro" id="IPR021988">
    <property type="entry name" value="BMT1"/>
</dbReference>
<dbReference type="Pfam" id="PF12141">
    <property type="entry name" value="BMT"/>
    <property type="match status" value="1"/>
</dbReference>
<feature type="signal peptide" evidence="2">
    <location>
        <begin position="1"/>
        <end position="23"/>
    </location>
</feature>
<dbReference type="EMBL" id="CAJZBQ010000011">
    <property type="protein sequence ID" value="CAG9313489.1"/>
    <property type="molecule type" value="Genomic_DNA"/>
</dbReference>
<organism evidence="3 4">
    <name type="scientific">Blepharisma stoltei</name>
    <dbReference type="NCBI Taxonomy" id="1481888"/>
    <lineage>
        <taxon>Eukaryota</taxon>
        <taxon>Sar</taxon>
        <taxon>Alveolata</taxon>
        <taxon>Ciliophora</taxon>
        <taxon>Postciliodesmatophora</taxon>
        <taxon>Heterotrichea</taxon>
        <taxon>Heterotrichida</taxon>
        <taxon>Blepharismidae</taxon>
        <taxon>Blepharisma</taxon>
    </lineage>
</organism>
<comment type="similarity">
    <text evidence="1">Belongs to the BMT family.</text>
</comment>
<sequence>MRSSYWLLFIGLSIHFLSNFSRGYSVYDETIPTLRDCPALDANKHIEIMRASIYYKSRQKTDIFMKLVFDSNYIYTLLTPYIIPEEIKKLKNSPDEIRVFYPSAIWLEERNVFLAVVQVNLWDTYSFLYSTFFDSEWNEIRDEDYIGNTKVPGIMEIEKIWLLYLSGPEDPRIFRGPKGELYFIFNKLTKDFKRTINIYSYSTGTSRQLVLEEHLCSQHILEKDWTPLIVDDEHMYFIYNYKNLQIIDCTEENETCKKVKGIYDPVLNSIRGGSPYARYADTNYFISFIYTNVSQDAPEIKMKPYRPALSIIEYIEGVRPDFKLIYASEPIDFGNRVFLSPVSQYKSIKQTFDSAMSRILMVHSISRWNYKEDIVDLTLTVNESFAIAIRVKGITDLVQFIINMYEYGRIEEKEDCAILLAFNYHRQLWPRHLFNTIKFS</sequence>
<comment type="caution">
    <text evidence="3">The sequence shown here is derived from an EMBL/GenBank/DDBJ whole genome shotgun (WGS) entry which is preliminary data.</text>
</comment>
<proteinExistence type="inferred from homology"/>
<keyword evidence="2" id="KW-0732">Signal</keyword>
<dbReference type="GO" id="GO:0000030">
    <property type="term" value="F:mannosyltransferase activity"/>
    <property type="evidence" value="ECO:0007669"/>
    <property type="project" value="InterPro"/>
</dbReference>
<evidence type="ECO:0000256" key="1">
    <source>
        <dbReference type="ARBA" id="ARBA00009486"/>
    </source>
</evidence>
<evidence type="ECO:0000313" key="3">
    <source>
        <dbReference type="EMBL" id="CAG9313489.1"/>
    </source>
</evidence>
<dbReference type="Proteomes" id="UP001162131">
    <property type="component" value="Unassembled WGS sequence"/>
</dbReference>
<feature type="chain" id="PRO_5043459877" evidence="2">
    <location>
        <begin position="24"/>
        <end position="440"/>
    </location>
</feature>
<name>A0AAU9IDL1_9CILI</name>
<gene>
    <name evidence="3" type="ORF">BSTOLATCC_MIC9306</name>
</gene>
<dbReference type="AlphaFoldDB" id="A0AAU9IDL1"/>